<evidence type="ECO:0000256" key="1">
    <source>
        <dbReference type="ARBA" id="ARBA00022603"/>
    </source>
</evidence>
<dbReference type="InterPro" id="IPR050723">
    <property type="entry name" value="CFA/CMAS"/>
</dbReference>
<dbReference type="GO" id="GO:0008168">
    <property type="term" value="F:methyltransferase activity"/>
    <property type="evidence" value="ECO:0007669"/>
    <property type="project" value="UniProtKB-KW"/>
</dbReference>
<gene>
    <name evidence="5" type="ORF">LCPAC404_03350</name>
</gene>
<keyword evidence="1" id="KW-0489">Methyltransferase</keyword>
<accession>A0A481ZHB7</accession>
<keyword evidence="3" id="KW-0949">S-adenosyl-L-methionine</keyword>
<dbReference type="SUPFAM" id="SSF53335">
    <property type="entry name" value="S-adenosyl-L-methionine-dependent methyltransferases"/>
    <property type="match status" value="1"/>
</dbReference>
<protein>
    <submittedName>
        <fullName evidence="5">Mycolic acid cyclopropane synthetase</fullName>
    </submittedName>
</protein>
<sequence>MIIADDILLFCGKSIFDTEVQIQRGYEFGHIFLENQSMKGIDLGFNLIDGDLEKSDAQAQKDKWDYILTSLQLKKGDSLIDIGCGFGDWLNYARSKGINVVGVNICQSQVRTARKNFGLDIEYTNWKDINDSPRLRSKLYVRFDAVTFMDTIEHYVSSQFRHDEYEQGKIYTDMFGMANKLLKDQGKVFISCLHQTLKKPTILQRISMYFLVRYHSGFYPRGDYGLTKWSTSFFKEISRADKTEDYRLTGLRNSSHFQAPKIELNIQKILYAVALLFLDPHFLHKCFAIYFDAWMRLYGEDWQDKEYNPEKRVKLSKVVLWWLLLEKKRL</sequence>
<reference evidence="5" key="1">
    <citation type="journal article" date="2019" name="MBio">
        <title>Virus Genomes from Deep Sea Sediments Expand the Ocean Megavirome and Support Independent Origins of Viral Gigantism.</title>
        <authorList>
            <person name="Backstrom D."/>
            <person name="Yutin N."/>
            <person name="Jorgensen S.L."/>
            <person name="Dharamshi J."/>
            <person name="Homa F."/>
            <person name="Zaremba-Niedwiedzka K."/>
            <person name="Spang A."/>
            <person name="Wolf Y.I."/>
            <person name="Koonin E.V."/>
            <person name="Ettema T.J."/>
        </authorList>
    </citation>
    <scope>NUCLEOTIDE SEQUENCE</scope>
</reference>
<dbReference type="Gene3D" id="3.40.50.150">
    <property type="entry name" value="Vaccinia Virus protein VP39"/>
    <property type="match status" value="1"/>
</dbReference>
<dbReference type="GO" id="GO:0032259">
    <property type="term" value="P:methylation"/>
    <property type="evidence" value="ECO:0007669"/>
    <property type="project" value="UniProtKB-KW"/>
</dbReference>
<dbReference type="EMBL" id="MK500600">
    <property type="protein sequence ID" value="QBK93631.1"/>
    <property type="molecule type" value="Genomic_DNA"/>
</dbReference>
<dbReference type="GO" id="GO:0006629">
    <property type="term" value="P:lipid metabolic process"/>
    <property type="evidence" value="ECO:0007669"/>
    <property type="project" value="UniProtKB-KW"/>
</dbReference>
<evidence type="ECO:0000256" key="3">
    <source>
        <dbReference type="ARBA" id="ARBA00022691"/>
    </source>
</evidence>
<dbReference type="InterPro" id="IPR029063">
    <property type="entry name" value="SAM-dependent_MTases_sf"/>
</dbReference>
<proteinExistence type="predicted"/>
<dbReference type="PANTHER" id="PTHR43667:SF1">
    <property type="entry name" value="CYCLOPROPANE-FATTY-ACYL-PHOSPHOLIPID SYNTHASE"/>
    <property type="match status" value="1"/>
</dbReference>
<evidence type="ECO:0000256" key="4">
    <source>
        <dbReference type="ARBA" id="ARBA00023098"/>
    </source>
</evidence>
<dbReference type="Pfam" id="PF02353">
    <property type="entry name" value="CMAS"/>
    <property type="match status" value="1"/>
</dbReference>
<evidence type="ECO:0000256" key="2">
    <source>
        <dbReference type="ARBA" id="ARBA00022679"/>
    </source>
</evidence>
<evidence type="ECO:0000313" key="5">
    <source>
        <dbReference type="EMBL" id="QBK93631.1"/>
    </source>
</evidence>
<name>A0A481ZHB7_9VIRU</name>
<keyword evidence="2" id="KW-0808">Transferase</keyword>
<dbReference type="CDD" id="cd02440">
    <property type="entry name" value="AdoMet_MTases"/>
    <property type="match status" value="1"/>
</dbReference>
<dbReference type="PANTHER" id="PTHR43667">
    <property type="entry name" value="CYCLOPROPANE-FATTY-ACYL-PHOSPHOLIPID SYNTHASE"/>
    <property type="match status" value="1"/>
</dbReference>
<keyword evidence="4" id="KW-0443">Lipid metabolism</keyword>
<organism evidence="5">
    <name type="scientific">Pithovirus LCPAC404</name>
    <dbReference type="NCBI Taxonomy" id="2506597"/>
    <lineage>
        <taxon>Viruses</taxon>
        <taxon>Pithoviruses</taxon>
    </lineage>
</organism>